<dbReference type="PANTHER" id="PTHR22603">
    <property type="entry name" value="CHOLINE/ETHANOALAMINE KINASE"/>
    <property type="match status" value="1"/>
</dbReference>
<comment type="caution">
    <text evidence="6">The sequence shown here is derived from an EMBL/GenBank/DDBJ whole genome shotgun (WGS) entry which is preliminary data.</text>
</comment>
<name>A0ABR2YSL6_9CHLO</name>
<evidence type="ECO:0000259" key="5">
    <source>
        <dbReference type="Pfam" id="PF03399"/>
    </source>
</evidence>
<sequence>MDDKPEPKTSAFKARGGGILGSRSGSISAAQKAAANVVRRSTGRGVSESPRSGLARTAFGGRNTGGRTGRAAVRGSPLFNIMGHLGVGGAEARRSPRRMQREEVETDQPAAAQLLQSEQGAGTPGPGSAPARLFTRPQSALRVQTPSSLMAASETLSDTAEEDEMTPAQIEAEKQAALQSMPTFFGGGGKGPAAEPAAIPSNSFPIGRQPPKNLSPFGGVAAVSARPQVAATPQALPSPSAAWPSTPMSTAAAQQSAEPEDAKAPSRAATIFGRLGAASAPAASTKPAHVPETPSTRAAADASAKARRSQRFGASLQEVQVPGTFGSAQGASFGAPAFTGSREPSPMGRASPEPMADDADAAPGMMDDDGGGIQQGTIQGTCTDMCPASEIERRTRIEDISSFERLVPSRAETNTELAVKKFARNIEQRPENFRTMEALQRTMAHLRAIMDSQASRLVEIHKFLWDRFRGVRQDLFVQGFEGPDAIKMYEEHIRFMILAEHELCEETTAAADQEAFNSHLNLEQINKALISLNSMYDKQRAKGAPVSTEVEFRAYHLLTLIGTHGRYGYNAAEYQNALSELCPEVLMHGEVQRVLAMQRALDSGAWVAFFRLATHAPYLQGCLAHMYFRSVRAKALTVLASTGSAPTGRGVEFSLEDLKITVQLNSLQDAAELCEAMGLEVAASGDNTHVALLPRGFKANSDSVPRRRSHAISAKAQPLRSQVAQSITPNPQAAQHAQALAQQQMERLQAWRAQQEADAARQQAQQQEMEVARQQAAAVAAQEQAAREVAQREREAAQAAAERQAELARQQREAAEAEQLRQERARAVAETARLEKERQRLLEEERQAEERRQAAAAEARRREEARRQAELAAKRAERERQRLERERLERERRRRQEEGLRAVVAKRLWRLVRQAARVWADRVQRARAARAAEERLLNALKRVNVGMHARPAGPFRSSITAALPEVGGSRGAQRSTTKRAAAVRELLVPLDPPRLLGSALAARDPGAAVLLWKLVVLQGPSSAMDSAQEWLCSKLSLNRESTDNTAQSTPCTAVSSLREALPSGKDRIVHTCMCDASAAASADAASGQQQLAAVTSGAAAVLLHITEGDDPNSAHQRLHTALESLGCGVQVPLLLASSSASLARSDLEHWLDGVLASDGQLAQRIAERQVVTITAPPSGDANRSLEQGLLWLAARAPIQPRLKAVELRDAARHELRARTGLLSGASTPAAWVAAFNESLAATEELATAAAASPAATWRWPPPECGGREGTLPADWHDPAVQASICQALRNLRLPVFPRLGAHEDVGRKVARYVQDALGSAPASGVGSNWRHLLWEAFVRRLFALEAVSLRPAVVLHESLQRLHLPAPSTLELPIAAQPNAVSEPDSPPRKRKWAGIAAGNAAAKATAHGIQAPSFSPGITARVHLSRSFPAVAPSTSGDGMADLFAGVPSSADDAARWERANAARRLAVLQQDIEARLQHNERLAQGLDSALSGWDKLSPNDITVSEISGGITNLLWKLTPALKSGLGPVVVRVFGEQTDLLIDREREKEVLLQLNEAGFGAPILSTFDNGRVEGFLDMRTLTPEDMTHPAMAVKIARRLKQFHTAPITLHGASEGKAEPFKTLWEWLSMAKKIQYEDEEKQKAHDAVDIGAMEAELALTEKKSAQLESPIVWSHNDLLSGNVLVSKQEVEPRGAVGTMPSMQFIDFEYGCHSYRGYDWGNHFCEYAGFECAYSRYPNKEHVALFIRAYLSEGATSPPSDEEVEAAVAEANFFALVSHQFWGIWALIQARYSPIDFDYFGYSKLRWDEYYKRKEEFLSKVEPFFKS</sequence>
<proteinExistence type="inferred from homology"/>
<evidence type="ECO:0000313" key="6">
    <source>
        <dbReference type="EMBL" id="KAK9909914.1"/>
    </source>
</evidence>
<feature type="region of interest" description="Disordered" evidence="4">
    <location>
        <begin position="39"/>
        <end position="72"/>
    </location>
</feature>
<feature type="region of interest" description="Disordered" evidence="4">
    <location>
        <begin position="338"/>
        <end position="362"/>
    </location>
</feature>
<dbReference type="Gene3D" id="3.30.200.20">
    <property type="entry name" value="Phosphorylase Kinase, domain 1"/>
    <property type="match status" value="1"/>
</dbReference>
<evidence type="ECO:0000313" key="7">
    <source>
        <dbReference type="Proteomes" id="UP001491310"/>
    </source>
</evidence>
<dbReference type="Pfam" id="PF01633">
    <property type="entry name" value="Choline_kinase"/>
    <property type="match status" value="1"/>
</dbReference>
<dbReference type="CDD" id="cd05157">
    <property type="entry name" value="ETNK_euk"/>
    <property type="match status" value="1"/>
</dbReference>
<dbReference type="InterPro" id="IPR005062">
    <property type="entry name" value="SAC3/GANP/THP3_conserved"/>
</dbReference>
<keyword evidence="7" id="KW-1185">Reference proteome</keyword>
<evidence type="ECO:0000256" key="1">
    <source>
        <dbReference type="ARBA" id="ARBA00037883"/>
    </source>
</evidence>
<dbReference type="InterPro" id="IPR011009">
    <property type="entry name" value="Kinase-like_dom_sf"/>
</dbReference>
<protein>
    <recommendedName>
        <fullName evidence="3">ethanolamine kinase</fullName>
        <ecNumber evidence="3">2.7.1.82</ecNumber>
    </recommendedName>
</protein>
<dbReference type="EMBL" id="JALJOT010000006">
    <property type="protein sequence ID" value="KAK9909914.1"/>
    <property type="molecule type" value="Genomic_DNA"/>
</dbReference>
<dbReference type="EC" id="2.7.1.82" evidence="3"/>
<comment type="similarity">
    <text evidence="2">Belongs to the choline/ethanolamine kinase family.</text>
</comment>
<dbReference type="SUPFAM" id="SSF56112">
    <property type="entry name" value="Protein kinase-like (PK-like)"/>
    <property type="match status" value="1"/>
</dbReference>
<feature type="compositionally biased region" description="Basic and acidic residues" evidence="4">
    <location>
        <begin position="91"/>
        <end position="103"/>
    </location>
</feature>
<dbReference type="Gene3D" id="3.90.1200.10">
    <property type="match status" value="1"/>
</dbReference>
<feature type="compositionally biased region" description="Low complexity" evidence="4">
    <location>
        <begin position="277"/>
        <end position="288"/>
    </location>
</feature>
<feature type="region of interest" description="Disordered" evidence="4">
    <location>
        <begin position="181"/>
        <end position="311"/>
    </location>
</feature>
<feature type="domain" description="SAC3/GANP/THP3 conserved" evidence="5">
    <location>
        <begin position="385"/>
        <end position="682"/>
    </location>
</feature>
<feature type="compositionally biased region" description="Polar residues" evidence="4">
    <location>
        <begin position="136"/>
        <end position="158"/>
    </location>
</feature>
<feature type="compositionally biased region" description="Basic and acidic residues" evidence="4">
    <location>
        <begin position="803"/>
        <end position="818"/>
    </location>
</feature>
<dbReference type="Pfam" id="PF03399">
    <property type="entry name" value="SAC3_GANP"/>
    <property type="match status" value="1"/>
</dbReference>
<feature type="region of interest" description="Disordered" evidence="4">
    <location>
        <begin position="1"/>
        <end position="25"/>
    </location>
</feature>
<reference evidence="6 7" key="1">
    <citation type="journal article" date="2024" name="Nat. Commun.">
        <title>Phylogenomics reveals the evolutionary origins of lichenization in chlorophyte algae.</title>
        <authorList>
            <person name="Puginier C."/>
            <person name="Libourel C."/>
            <person name="Otte J."/>
            <person name="Skaloud P."/>
            <person name="Haon M."/>
            <person name="Grisel S."/>
            <person name="Petersen M."/>
            <person name="Berrin J.G."/>
            <person name="Delaux P.M."/>
            <person name="Dal Grande F."/>
            <person name="Keller J."/>
        </authorList>
    </citation>
    <scope>NUCLEOTIDE SEQUENCE [LARGE SCALE GENOMIC DNA]</scope>
    <source>
        <strain evidence="6 7">SAG 216-7</strain>
    </source>
</reference>
<feature type="compositionally biased region" description="Polar residues" evidence="4">
    <location>
        <begin position="246"/>
        <end position="257"/>
    </location>
</feature>
<dbReference type="Gene3D" id="1.25.40.990">
    <property type="match status" value="1"/>
</dbReference>
<feature type="region of interest" description="Disordered" evidence="4">
    <location>
        <begin position="87"/>
        <end position="167"/>
    </location>
</feature>
<dbReference type="PANTHER" id="PTHR22603:SF66">
    <property type="entry name" value="ETHANOLAMINE KINASE"/>
    <property type="match status" value="1"/>
</dbReference>
<comment type="pathway">
    <text evidence="1">Phospholipid metabolism; phosphatidylethanolamine biosynthesis; phosphatidylethanolamine from ethanolamine: step 1/3.</text>
</comment>
<gene>
    <name evidence="6" type="ORF">WJX75_009437</name>
</gene>
<dbReference type="Proteomes" id="UP001491310">
    <property type="component" value="Unassembled WGS sequence"/>
</dbReference>
<accession>A0ABR2YSL6</accession>
<evidence type="ECO:0000256" key="4">
    <source>
        <dbReference type="SAM" id="MobiDB-lite"/>
    </source>
</evidence>
<organism evidence="6 7">
    <name type="scientific">Coccomyxa subellipsoidea</name>
    <dbReference type="NCBI Taxonomy" id="248742"/>
    <lineage>
        <taxon>Eukaryota</taxon>
        <taxon>Viridiplantae</taxon>
        <taxon>Chlorophyta</taxon>
        <taxon>core chlorophytes</taxon>
        <taxon>Trebouxiophyceae</taxon>
        <taxon>Trebouxiophyceae incertae sedis</taxon>
        <taxon>Coccomyxaceae</taxon>
        <taxon>Coccomyxa</taxon>
    </lineage>
</organism>
<feature type="region of interest" description="Disordered" evidence="4">
    <location>
        <begin position="790"/>
        <end position="818"/>
    </location>
</feature>
<evidence type="ECO:0000256" key="2">
    <source>
        <dbReference type="ARBA" id="ARBA00038211"/>
    </source>
</evidence>
<evidence type="ECO:0000256" key="3">
    <source>
        <dbReference type="ARBA" id="ARBA00038874"/>
    </source>
</evidence>